<dbReference type="EMBL" id="LIAE01010558">
    <property type="protein sequence ID" value="PAV58771.1"/>
    <property type="molecule type" value="Genomic_DNA"/>
</dbReference>
<evidence type="ECO:0000256" key="1">
    <source>
        <dbReference type="ARBA" id="ARBA00023157"/>
    </source>
</evidence>
<dbReference type="InterPro" id="IPR050976">
    <property type="entry name" value="Snaclec"/>
</dbReference>
<dbReference type="STRING" id="2018661.A0A2A2JAX7"/>
<dbReference type="InterPro" id="IPR016186">
    <property type="entry name" value="C-type_lectin-like/link_sf"/>
</dbReference>
<evidence type="ECO:0000256" key="3">
    <source>
        <dbReference type="SAM" id="SignalP"/>
    </source>
</evidence>
<feature type="region of interest" description="Disordered" evidence="2">
    <location>
        <begin position="150"/>
        <end position="226"/>
    </location>
</feature>
<name>A0A2A2JAX7_9BILA</name>
<dbReference type="CDD" id="cd00037">
    <property type="entry name" value="CLECT"/>
    <property type="match status" value="2"/>
</dbReference>
<comment type="caution">
    <text evidence="5">The sequence shown here is derived from an EMBL/GenBank/DDBJ whole genome shotgun (WGS) entry which is preliminary data.</text>
</comment>
<evidence type="ECO:0000259" key="4">
    <source>
        <dbReference type="PROSITE" id="PS50041"/>
    </source>
</evidence>
<dbReference type="SUPFAM" id="SSF56436">
    <property type="entry name" value="C-type lectin-like"/>
    <property type="match status" value="2"/>
</dbReference>
<proteinExistence type="predicted"/>
<dbReference type="OrthoDB" id="6356110at2759"/>
<feature type="signal peptide" evidence="3">
    <location>
        <begin position="1"/>
        <end position="17"/>
    </location>
</feature>
<feature type="chain" id="PRO_5012132508" description="C-type lectin domain-containing protein" evidence="3">
    <location>
        <begin position="18"/>
        <end position="456"/>
    </location>
</feature>
<gene>
    <name evidence="5" type="ORF">WR25_10834</name>
</gene>
<evidence type="ECO:0000313" key="5">
    <source>
        <dbReference type="EMBL" id="PAV58771.1"/>
    </source>
</evidence>
<feature type="domain" description="C-type lectin" evidence="4">
    <location>
        <begin position="28"/>
        <end position="144"/>
    </location>
</feature>
<reference evidence="5 6" key="1">
    <citation type="journal article" date="2017" name="Curr. Biol.">
        <title>Genome architecture and evolution of a unichromosomal asexual nematode.</title>
        <authorList>
            <person name="Fradin H."/>
            <person name="Zegar C."/>
            <person name="Gutwein M."/>
            <person name="Lucas J."/>
            <person name="Kovtun M."/>
            <person name="Corcoran D."/>
            <person name="Baugh L.R."/>
            <person name="Kiontke K."/>
            <person name="Gunsalus K."/>
            <person name="Fitch D.H."/>
            <person name="Piano F."/>
        </authorList>
    </citation>
    <scope>NUCLEOTIDE SEQUENCE [LARGE SCALE GENOMIC DNA]</scope>
    <source>
        <strain evidence="5">PF1309</strain>
    </source>
</reference>
<dbReference type="PANTHER" id="PTHR22991:SF40">
    <property type="entry name" value="PROTEIN CBG13490"/>
    <property type="match status" value="1"/>
</dbReference>
<feature type="domain" description="C-type lectin" evidence="4">
    <location>
        <begin position="241"/>
        <end position="362"/>
    </location>
</feature>
<evidence type="ECO:0000256" key="2">
    <source>
        <dbReference type="SAM" id="MobiDB-lite"/>
    </source>
</evidence>
<protein>
    <recommendedName>
        <fullName evidence="4">C-type lectin domain-containing protein</fullName>
    </recommendedName>
</protein>
<dbReference type="SMART" id="SM00034">
    <property type="entry name" value="CLECT"/>
    <property type="match status" value="2"/>
</dbReference>
<dbReference type="Gene3D" id="3.10.100.10">
    <property type="entry name" value="Mannose-Binding Protein A, subunit A"/>
    <property type="match status" value="2"/>
</dbReference>
<evidence type="ECO:0000313" key="6">
    <source>
        <dbReference type="Proteomes" id="UP000218231"/>
    </source>
</evidence>
<dbReference type="InterPro" id="IPR001304">
    <property type="entry name" value="C-type_lectin-like"/>
</dbReference>
<dbReference type="AlphaFoldDB" id="A0A2A2JAX7"/>
<organism evidence="5 6">
    <name type="scientific">Diploscapter pachys</name>
    <dbReference type="NCBI Taxonomy" id="2018661"/>
    <lineage>
        <taxon>Eukaryota</taxon>
        <taxon>Metazoa</taxon>
        <taxon>Ecdysozoa</taxon>
        <taxon>Nematoda</taxon>
        <taxon>Chromadorea</taxon>
        <taxon>Rhabditida</taxon>
        <taxon>Rhabditina</taxon>
        <taxon>Rhabditomorpha</taxon>
        <taxon>Rhabditoidea</taxon>
        <taxon>Rhabditidae</taxon>
        <taxon>Diploscapter</taxon>
    </lineage>
</organism>
<dbReference type="PROSITE" id="PS50041">
    <property type="entry name" value="C_TYPE_LECTIN_2"/>
    <property type="match status" value="2"/>
</dbReference>
<dbReference type="PANTHER" id="PTHR22991">
    <property type="entry name" value="PROTEIN CBG13490"/>
    <property type="match status" value="1"/>
</dbReference>
<keyword evidence="6" id="KW-1185">Reference proteome</keyword>
<keyword evidence="1" id="KW-1015">Disulfide bond</keyword>
<accession>A0A2A2JAX7</accession>
<sequence length="456" mass="51019">MLLLLFELLIFTALVQGSSDCTPRQISDGTRCYYLSDQKDDFESAKEFCEDMGLELSTVTDDDNNNFILNSAHDKYYNFGAGIWIGYEKTPNGWKWVDGSACGYENWARYEPASLNMPTGASVRLADGRWVATDKETRNYFVCSNQLHSRSTTTPSKAESSTLRPTTERITQTSKHLMTTNRVPSTSSEGPKTSTKLPIVSTNLPQTSPIPATFSTKPPCTPNKQTDASSPCPNNYWFNQKTGFCYMAYSHNTAPFAPFDWSENFCRGLGTCESEIHLASIHSDIENDIVKGDVHEGYYKWIGSRGRSKSALKNVDGTPFDFASPPWGNEDENPAPCKSGDCCVLMGLSNLKHGHWYLVECSPPSNIQSKITSTSQHKTHQQTYFAFNSSSDKTNQYSDKLVINCPSDSEANDIIRQANFKIKYSFDSSDNEAYCSDHKIFNKADNDHEAIHTKIN</sequence>
<dbReference type="Proteomes" id="UP000218231">
    <property type="component" value="Unassembled WGS sequence"/>
</dbReference>
<dbReference type="Pfam" id="PF00059">
    <property type="entry name" value="Lectin_C"/>
    <property type="match status" value="2"/>
</dbReference>
<dbReference type="InterPro" id="IPR016187">
    <property type="entry name" value="CTDL_fold"/>
</dbReference>
<keyword evidence="3" id="KW-0732">Signal</keyword>